<dbReference type="Proteomes" id="UP000234950">
    <property type="component" value="Unassembled WGS sequence"/>
</dbReference>
<keyword evidence="14 18" id="KW-0520">NAD</keyword>
<evidence type="ECO:0000256" key="16">
    <source>
        <dbReference type="ARBA" id="ARBA00023239"/>
    </source>
</evidence>
<feature type="binding site" evidence="18">
    <location>
        <position position="150"/>
    </location>
    <ligand>
        <name>NAD(+)</name>
        <dbReference type="ChEBI" id="CHEBI:57540"/>
    </ligand>
</feature>
<dbReference type="SUPFAM" id="SSF56796">
    <property type="entry name" value="Dehydroquinate synthase-like"/>
    <property type="match status" value="1"/>
</dbReference>
<comment type="cofactor">
    <cofactor evidence="18">
        <name>Co(2+)</name>
        <dbReference type="ChEBI" id="CHEBI:48828"/>
    </cofactor>
    <cofactor evidence="18">
        <name>Zn(2+)</name>
        <dbReference type="ChEBI" id="CHEBI:29105"/>
    </cofactor>
    <text evidence="18">Binds 1 divalent metal cation per subunit. Can use either Co(2+) or Zn(2+).</text>
</comment>
<dbReference type="Gene3D" id="3.40.50.1970">
    <property type="match status" value="1"/>
</dbReference>
<organism evidence="21 22">
    <name type="scientific">Neobacillus cucumis</name>
    <dbReference type="NCBI Taxonomy" id="1740721"/>
    <lineage>
        <taxon>Bacteria</taxon>
        <taxon>Bacillati</taxon>
        <taxon>Bacillota</taxon>
        <taxon>Bacilli</taxon>
        <taxon>Bacillales</taxon>
        <taxon>Bacillaceae</taxon>
        <taxon>Neobacillus</taxon>
    </lineage>
</organism>
<evidence type="ECO:0000256" key="5">
    <source>
        <dbReference type="ARBA" id="ARBA00004661"/>
    </source>
</evidence>
<name>A0A2N5H9D4_9BACI</name>
<dbReference type="Gene3D" id="1.20.1090.10">
    <property type="entry name" value="Dehydroquinate synthase-like - alpha domain"/>
    <property type="match status" value="1"/>
</dbReference>
<keyword evidence="10 18" id="KW-0028">Amino-acid biosynthesis</keyword>
<dbReference type="InterPro" id="IPR030963">
    <property type="entry name" value="DHQ_synth_fam"/>
</dbReference>
<dbReference type="FunFam" id="3.40.50.1970:FF:000007">
    <property type="entry name" value="Pentafunctional AROM polypeptide"/>
    <property type="match status" value="1"/>
</dbReference>
<feature type="domain" description="3-dehydroquinate synthase N-terminal" evidence="19">
    <location>
        <begin position="68"/>
        <end position="178"/>
    </location>
</feature>
<feature type="binding site" evidence="18">
    <location>
        <position position="141"/>
    </location>
    <ligand>
        <name>NAD(+)</name>
        <dbReference type="ChEBI" id="CHEBI:57540"/>
    </ligand>
</feature>
<keyword evidence="13 18" id="KW-0862">Zinc</keyword>
<accession>A0A2N5H9D4</accession>
<feature type="binding site" evidence="18">
    <location>
        <begin position="129"/>
        <end position="130"/>
    </location>
    <ligand>
        <name>NAD(+)</name>
        <dbReference type="ChEBI" id="CHEBI:57540"/>
    </ligand>
</feature>
<dbReference type="GO" id="GO:0005737">
    <property type="term" value="C:cytoplasm"/>
    <property type="evidence" value="ECO:0007669"/>
    <property type="project" value="UniProtKB-SubCell"/>
</dbReference>
<protein>
    <recommendedName>
        <fullName evidence="8 18">3-dehydroquinate synthase</fullName>
        <shortName evidence="18">DHQS</shortName>
        <ecNumber evidence="7 18">4.2.3.4</ecNumber>
    </recommendedName>
</protein>
<keyword evidence="9 18" id="KW-0963">Cytoplasm</keyword>
<evidence type="ECO:0000256" key="1">
    <source>
        <dbReference type="ARBA" id="ARBA00001393"/>
    </source>
</evidence>
<evidence type="ECO:0000256" key="15">
    <source>
        <dbReference type="ARBA" id="ARBA00023141"/>
    </source>
</evidence>
<evidence type="ECO:0000256" key="13">
    <source>
        <dbReference type="ARBA" id="ARBA00022833"/>
    </source>
</evidence>
<dbReference type="InterPro" id="IPR050071">
    <property type="entry name" value="Dehydroquinate_synthase"/>
</dbReference>
<sequence>METIQIQTESKKYPVFVGEGIRKELSKFLTDHFPNLTKILIITDETIADLHLEKLLRVLKPLEPVIFTAPSGEKAKTFDVYYEALSTALGNHLDRKSVVLSFGGGAVGDLTGFVASSFMRGIPFIQIPTTILAHDSAVGGKVAINHPLGKNMIGAFYQPEAVFYDLELLETLPIHEIRSGFAEVIKHALIADPQFYKWLRSNVNDLNVITKGQLSDSLVKGIKIKNKFVSQDERETGVRAYLNLGHTLGHAIEAEMGYGKFTHGEAVMIGMIFALKLSSNLLGLSFNISEFIDWIKKLGYETSIPTQLSFESLIGRMKQDKKSVGHSIRFVLLEQEGNPVLLEVAEEVIRQELTQF</sequence>
<dbReference type="PANTHER" id="PTHR43622:SF7">
    <property type="entry name" value="3-DEHYDROQUINATE SYNTHASE, CHLOROPLASTIC"/>
    <property type="match status" value="1"/>
</dbReference>
<feature type="domain" description="3-dehydroquinate synthase C-terminal" evidence="20">
    <location>
        <begin position="180"/>
        <end position="323"/>
    </location>
</feature>
<evidence type="ECO:0000256" key="7">
    <source>
        <dbReference type="ARBA" id="ARBA00013031"/>
    </source>
</evidence>
<comment type="cofactor">
    <cofactor evidence="2 18">
        <name>NAD(+)</name>
        <dbReference type="ChEBI" id="CHEBI:57540"/>
    </cofactor>
</comment>
<evidence type="ECO:0000256" key="3">
    <source>
        <dbReference type="ARBA" id="ARBA00001947"/>
    </source>
</evidence>
<evidence type="ECO:0000256" key="2">
    <source>
        <dbReference type="ARBA" id="ARBA00001911"/>
    </source>
</evidence>
<dbReference type="EMBL" id="PGVE01000080">
    <property type="protein sequence ID" value="PLS02128.1"/>
    <property type="molecule type" value="Genomic_DNA"/>
</dbReference>
<dbReference type="OrthoDB" id="9806583at2"/>
<keyword evidence="17 18" id="KW-0170">Cobalt</keyword>
<comment type="catalytic activity">
    <reaction evidence="1 18">
        <text>7-phospho-2-dehydro-3-deoxy-D-arabino-heptonate = 3-dehydroquinate + phosphate</text>
        <dbReference type="Rhea" id="RHEA:21968"/>
        <dbReference type="ChEBI" id="CHEBI:32364"/>
        <dbReference type="ChEBI" id="CHEBI:43474"/>
        <dbReference type="ChEBI" id="CHEBI:58394"/>
        <dbReference type="EC" id="4.2.3.4"/>
    </reaction>
</comment>
<comment type="similarity">
    <text evidence="6 18">Belongs to the sugar phosphate cyclases superfamily. Dehydroquinate synthase family.</text>
</comment>
<dbReference type="HAMAP" id="MF_00110">
    <property type="entry name" value="DHQ_synthase"/>
    <property type="match status" value="1"/>
</dbReference>
<evidence type="ECO:0000256" key="17">
    <source>
        <dbReference type="ARBA" id="ARBA00023285"/>
    </source>
</evidence>
<dbReference type="GO" id="GO:0009073">
    <property type="term" value="P:aromatic amino acid family biosynthetic process"/>
    <property type="evidence" value="ECO:0007669"/>
    <property type="project" value="UniProtKB-KW"/>
</dbReference>
<evidence type="ECO:0000256" key="12">
    <source>
        <dbReference type="ARBA" id="ARBA00022741"/>
    </source>
</evidence>
<dbReference type="CDD" id="cd08195">
    <property type="entry name" value="DHQS"/>
    <property type="match status" value="1"/>
</dbReference>
<dbReference type="InterPro" id="IPR030960">
    <property type="entry name" value="DHQS/DOIS_N"/>
</dbReference>
<evidence type="ECO:0000256" key="18">
    <source>
        <dbReference type="HAMAP-Rule" id="MF_00110"/>
    </source>
</evidence>
<dbReference type="GO" id="GO:0008652">
    <property type="term" value="P:amino acid biosynthetic process"/>
    <property type="evidence" value="ECO:0007669"/>
    <property type="project" value="UniProtKB-KW"/>
</dbReference>
<evidence type="ECO:0000256" key="4">
    <source>
        <dbReference type="ARBA" id="ARBA00004496"/>
    </source>
</evidence>
<dbReference type="GO" id="GO:0009423">
    <property type="term" value="P:chorismate biosynthetic process"/>
    <property type="evidence" value="ECO:0007669"/>
    <property type="project" value="UniProtKB-UniRule"/>
</dbReference>
<keyword evidence="11 18" id="KW-0479">Metal-binding</keyword>
<evidence type="ECO:0000313" key="22">
    <source>
        <dbReference type="Proteomes" id="UP000234950"/>
    </source>
</evidence>
<dbReference type="NCBIfam" id="TIGR01357">
    <property type="entry name" value="aroB"/>
    <property type="match status" value="1"/>
</dbReference>
<comment type="caution">
    <text evidence="18">Lacks conserved residue(s) required for the propagation of feature annotation.</text>
</comment>
<comment type="caution">
    <text evidence="21">The sequence shown here is derived from an EMBL/GenBank/DDBJ whole genome shotgun (WGS) entry which is preliminary data.</text>
</comment>
<dbReference type="GO" id="GO:0003856">
    <property type="term" value="F:3-dehydroquinate synthase activity"/>
    <property type="evidence" value="ECO:0007669"/>
    <property type="project" value="UniProtKB-UniRule"/>
</dbReference>
<comment type="subcellular location">
    <subcellularLocation>
        <location evidence="4 18">Cytoplasm</location>
    </subcellularLocation>
</comment>
<evidence type="ECO:0000259" key="19">
    <source>
        <dbReference type="Pfam" id="PF01761"/>
    </source>
</evidence>
<evidence type="ECO:0000259" key="20">
    <source>
        <dbReference type="Pfam" id="PF24621"/>
    </source>
</evidence>
<evidence type="ECO:0000256" key="6">
    <source>
        <dbReference type="ARBA" id="ARBA00005412"/>
    </source>
</evidence>
<reference evidence="21 22" key="1">
    <citation type="submission" date="2017-11" db="EMBL/GenBank/DDBJ databases">
        <title>Comparitive Functional Genomics of Dry Heat Resistant strains isolated from the Viking Spacecraft.</title>
        <authorList>
            <person name="Seuylemezian A."/>
            <person name="Cooper K."/>
            <person name="Vaishampayan P."/>
        </authorList>
    </citation>
    <scope>NUCLEOTIDE SEQUENCE [LARGE SCALE GENOMIC DNA]</scope>
    <source>
        <strain evidence="21 22">V32-6</strain>
    </source>
</reference>
<evidence type="ECO:0000256" key="10">
    <source>
        <dbReference type="ARBA" id="ARBA00022605"/>
    </source>
</evidence>
<keyword evidence="16 18" id="KW-0456">Lyase</keyword>
<keyword evidence="22" id="KW-1185">Reference proteome</keyword>
<dbReference type="GO" id="GO:0046872">
    <property type="term" value="F:metal ion binding"/>
    <property type="evidence" value="ECO:0007669"/>
    <property type="project" value="UniProtKB-KW"/>
</dbReference>
<evidence type="ECO:0000256" key="11">
    <source>
        <dbReference type="ARBA" id="ARBA00022723"/>
    </source>
</evidence>
<evidence type="ECO:0000256" key="14">
    <source>
        <dbReference type="ARBA" id="ARBA00023027"/>
    </source>
</evidence>
<comment type="function">
    <text evidence="18">Catalyzes the conversion of 3-deoxy-D-arabino-heptulosonate 7-phosphate (DAHP) to dehydroquinate (DHQ).</text>
</comment>
<dbReference type="AlphaFoldDB" id="A0A2N5H9D4"/>
<dbReference type="InterPro" id="IPR056179">
    <property type="entry name" value="DHQS_C"/>
</dbReference>
<dbReference type="Pfam" id="PF01761">
    <property type="entry name" value="DHQ_synthase"/>
    <property type="match status" value="1"/>
</dbReference>
<proteinExistence type="inferred from homology"/>
<dbReference type="PANTHER" id="PTHR43622">
    <property type="entry name" value="3-DEHYDROQUINATE SYNTHASE"/>
    <property type="match status" value="1"/>
</dbReference>
<feature type="binding site" evidence="18">
    <location>
        <position position="183"/>
    </location>
    <ligand>
        <name>Zn(2+)</name>
        <dbReference type="ChEBI" id="CHEBI:29105"/>
    </ligand>
</feature>
<evidence type="ECO:0000313" key="21">
    <source>
        <dbReference type="EMBL" id="PLS02128.1"/>
    </source>
</evidence>
<evidence type="ECO:0000256" key="8">
    <source>
        <dbReference type="ARBA" id="ARBA00017684"/>
    </source>
</evidence>
<dbReference type="UniPathway" id="UPA00053">
    <property type="reaction ID" value="UER00085"/>
</dbReference>
<keyword evidence="12 18" id="KW-0547">Nucleotide-binding</keyword>
<feature type="binding site" evidence="18">
    <location>
        <begin position="105"/>
        <end position="109"/>
    </location>
    <ligand>
        <name>NAD(+)</name>
        <dbReference type="ChEBI" id="CHEBI:57540"/>
    </ligand>
</feature>
<dbReference type="EC" id="4.2.3.4" evidence="7 18"/>
<feature type="binding site" evidence="18">
    <location>
        <begin position="71"/>
        <end position="76"/>
    </location>
    <ligand>
        <name>NAD(+)</name>
        <dbReference type="ChEBI" id="CHEBI:57540"/>
    </ligand>
</feature>
<feature type="binding site" evidence="18">
    <location>
        <position position="263"/>
    </location>
    <ligand>
        <name>Zn(2+)</name>
        <dbReference type="ChEBI" id="CHEBI:29105"/>
    </ligand>
</feature>
<dbReference type="RefSeq" id="WP_101650340.1">
    <property type="nucleotide sequence ID" value="NZ_PGVE01000080.1"/>
</dbReference>
<comment type="cofactor">
    <cofactor evidence="3">
        <name>Zn(2+)</name>
        <dbReference type="ChEBI" id="CHEBI:29105"/>
    </cofactor>
</comment>
<dbReference type="InterPro" id="IPR016037">
    <property type="entry name" value="DHQ_synth_AroB"/>
</dbReference>
<dbReference type="PIRSF" id="PIRSF001455">
    <property type="entry name" value="DHQ_synth"/>
    <property type="match status" value="1"/>
</dbReference>
<comment type="pathway">
    <text evidence="5 18">Metabolic intermediate biosynthesis; chorismate biosynthesis; chorismate from D-erythrose 4-phosphate and phosphoenolpyruvate: step 2/7.</text>
</comment>
<feature type="binding site" evidence="18">
    <location>
        <position position="246"/>
    </location>
    <ligand>
        <name>Zn(2+)</name>
        <dbReference type="ChEBI" id="CHEBI:29105"/>
    </ligand>
</feature>
<gene>
    <name evidence="18" type="primary">aroB</name>
    <name evidence="21" type="ORF">CVD27_21525</name>
</gene>
<dbReference type="Pfam" id="PF24621">
    <property type="entry name" value="DHQS_C"/>
    <property type="match status" value="1"/>
</dbReference>
<evidence type="ECO:0000256" key="9">
    <source>
        <dbReference type="ARBA" id="ARBA00022490"/>
    </source>
</evidence>
<dbReference type="GO" id="GO:0000166">
    <property type="term" value="F:nucleotide binding"/>
    <property type="evidence" value="ECO:0007669"/>
    <property type="project" value="UniProtKB-KW"/>
</dbReference>
<keyword evidence="15 18" id="KW-0057">Aromatic amino acid biosynthesis</keyword>